<reference evidence="3" key="1">
    <citation type="journal article" date="2019" name="Int. J. Syst. Evol. Microbiol.">
        <title>The Global Catalogue of Microorganisms (GCM) 10K type strain sequencing project: providing services to taxonomists for standard genome sequencing and annotation.</title>
        <authorList>
            <consortium name="The Broad Institute Genomics Platform"/>
            <consortium name="The Broad Institute Genome Sequencing Center for Infectious Disease"/>
            <person name="Wu L."/>
            <person name="Ma J."/>
        </authorList>
    </citation>
    <scope>NUCLEOTIDE SEQUENCE [LARGE SCALE GENOMIC DNA]</scope>
    <source>
        <strain evidence="3">CCUG 49339</strain>
    </source>
</reference>
<proteinExistence type="predicted"/>
<evidence type="ECO:0008006" key="4">
    <source>
        <dbReference type="Google" id="ProtNLM"/>
    </source>
</evidence>
<keyword evidence="1" id="KW-0472">Membrane</keyword>
<dbReference type="RefSeq" id="WP_377929976.1">
    <property type="nucleotide sequence ID" value="NZ_JBHUEM010000046.1"/>
</dbReference>
<organism evidence="2 3">
    <name type="scientific">Bacillus salitolerans</name>
    <dbReference type="NCBI Taxonomy" id="1437434"/>
    <lineage>
        <taxon>Bacteria</taxon>
        <taxon>Bacillati</taxon>
        <taxon>Bacillota</taxon>
        <taxon>Bacilli</taxon>
        <taxon>Bacillales</taxon>
        <taxon>Bacillaceae</taxon>
        <taxon>Bacillus</taxon>
    </lineage>
</organism>
<evidence type="ECO:0000256" key="1">
    <source>
        <dbReference type="SAM" id="Phobius"/>
    </source>
</evidence>
<evidence type="ECO:0000313" key="3">
    <source>
        <dbReference type="Proteomes" id="UP001597214"/>
    </source>
</evidence>
<dbReference type="EMBL" id="JBHUEM010000046">
    <property type="protein sequence ID" value="MFD1738756.1"/>
    <property type="molecule type" value="Genomic_DNA"/>
</dbReference>
<dbReference type="Gene3D" id="2.60.40.3830">
    <property type="match status" value="1"/>
</dbReference>
<keyword evidence="3" id="KW-1185">Reference proteome</keyword>
<keyword evidence="1" id="KW-1133">Transmembrane helix</keyword>
<comment type="caution">
    <text evidence="2">The sequence shown here is derived from an EMBL/GenBank/DDBJ whole genome shotgun (WGS) entry which is preliminary data.</text>
</comment>
<dbReference type="Proteomes" id="UP001597214">
    <property type="component" value="Unassembled WGS sequence"/>
</dbReference>
<feature type="transmembrane region" description="Helical" evidence="1">
    <location>
        <begin position="41"/>
        <end position="61"/>
    </location>
</feature>
<name>A0ABW4LV37_9BACI</name>
<protein>
    <recommendedName>
        <fullName evidence="4">DUF4871 domain-containing protein</fullName>
    </recommendedName>
</protein>
<sequence>MAHIITGLILLLTGLLFIFIDRYFPYVELMSGFTEKGFKRIIGSLITIGVLLVSFGVYTYVTYQPPFIEVRAAGEKYLIDGEIGTVGYILNEMDIYREHKETSIHLVFWDSIDVEKVTISLTSPSGTVIESNGKFHLVQNEMSKAVKEQIQFASVYEWSPVTFSQSGKWKVTVTGDGKHMASWTISVFQEISS</sequence>
<accession>A0ABW4LV37</accession>
<gene>
    <name evidence="2" type="ORF">ACFSCX_19755</name>
</gene>
<evidence type="ECO:0000313" key="2">
    <source>
        <dbReference type="EMBL" id="MFD1738756.1"/>
    </source>
</evidence>
<keyword evidence="1" id="KW-0812">Transmembrane</keyword>